<organism evidence="1">
    <name type="scientific">Magallana gigas</name>
    <name type="common">Pacific oyster</name>
    <name type="synonym">Crassostrea gigas</name>
    <dbReference type="NCBI Taxonomy" id="29159"/>
    <lineage>
        <taxon>Eukaryota</taxon>
        <taxon>Metazoa</taxon>
        <taxon>Spiralia</taxon>
        <taxon>Lophotrochozoa</taxon>
        <taxon>Mollusca</taxon>
        <taxon>Bivalvia</taxon>
        <taxon>Autobranchia</taxon>
        <taxon>Pteriomorphia</taxon>
        <taxon>Ostreida</taxon>
        <taxon>Ostreoidea</taxon>
        <taxon>Ostreidae</taxon>
        <taxon>Magallana</taxon>
    </lineage>
</organism>
<dbReference type="AlphaFoldDB" id="K1PUL4"/>
<evidence type="ECO:0000313" key="1">
    <source>
        <dbReference type="EMBL" id="EKC22609.1"/>
    </source>
</evidence>
<dbReference type="EMBL" id="JH819162">
    <property type="protein sequence ID" value="EKC22609.1"/>
    <property type="molecule type" value="Genomic_DNA"/>
</dbReference>
<protein>
    <submittedName>
        <fullName evidence="1">Uncharacterized protein</fullName>
    </submittedName>
</protein>
<gene>
    <name evidence="1" type="ORF">CGI_10001879</name>
</gene>
<accession>K1PUL4</accession>
<sequence length="215" mass="24234">MSKEEDNVIKTQPTSPFESEPVDKAVYERMLHTFQSMGLNPKGNNPAELGQWIKGYIAQTKDIPPGASKLEQTGVREDVKPKIPPLSLPSEGSSISRARSVTTLSPYPPKIRTFSGGDNKGDTTYDIWRYEVKMVLKDSGYTREEKDFAIRRTLTGSAARIVMYQGPDKLLSDILETLDSVYDTVENKQQLLSEFYGARQRETRTSQHGVGDWRK</sequence>
<dbReference type="InParanoid" id="K1PUL4"/>
<name>K1PUL4_MAGGI</name>
<proteinExistence type="predicted"/>
<dbReference type="HOGENOM" id="CLU_1284405_0_0_1"/>
<reference evidence="1" key="1">
    <citation type="journal article" date="2012" name="Nature">
        <title>The oyster genome reveals stress adaptation and complexity of shell formation.</title>
        <authorList>
            <person name="Zhang G."/>
            <person name="Fang X."/>
            <person name="Guo X."/>
            <person name="Li L."/>
            <person name="Luo R."/>
            <person name="Xu F."/>
            <person name="Yang P."/>
            <person name="Zhang L."/>
            <person name="Wang X."/>
            <person name="Qi H."/>
            <person name="Xiong Z."/>
            <person name="Que H."/>
            <person name="Xie Y."/>
            <person name="Holland P.W."/>
            <person name="Paps J."/>
            <person name="Zhu Y."/>
            <person name="Wu F."/>
            <person name="Chen Y."/>
            <person name="Wang J."/>
            <person name="Peng C."/>
            <person name="Meng J."/>
            <person name="Yang L."/>
            <person name="Liu J."/>
            <person name="Wen B."/>
            <person name="Zhang N."/>
            <person name="Huang Z."/>
            <person name="Zhu Q."/>
            <person name="Feng Y."/>
            <person name="Mount A."/>
            <person name="Hedgecock D."/>
            <person name="Xu Z."/>
            <person name="Liu Y."/>
            <person name="Domazet-Loso T."/>
            <person name="Du Y."/>
            <person name="Sun X."/>
            <person name="Zhang S."/>
            <person name="Liu B."/>
            <person name="Cheng P."/>
            <person name="Jiang X."/>
            <person name="Li J."/>
            <person name="Fan D."/>
            <person name="Wang W."/>
            <person name="Fu W."/>
            <person name="Wang T."/>
            <person name="Wang B."/>
            <person name="Zhang J."/>
            <person name="Peng Z."/>
            <person name="Li Y."/>
            <person name="Li N."/>
            <person name="Wang J."/>
            <person name="Chen M."/>
            <person name="He Y."/>
            <person name="Tan F."/>
            <person name="Song X."/>
            <person name="Zheng Q."/>
            <person name="Huang R."/>
            <person name="Yang H."/>
            <person name="Du X."/>
            <person name="Chen L."/>
            <person name="Yang M."/>
            <person name="Gaffney P.M."/>
            <person name="Wang S."/>
            <person name="Luo L."/>
            <person name="She Z."/>
            <person name="Ming Y."/>
            <person name="Huang W."/>
            <person name="Zhang S."/>
            <person name="Huang B."/>
            <person name="Zhang Y."/>
            <person name="Qu T."/>
            <person name="Ni P."/>
            <person name="Miao G."/>
            <person name="Wang J."/>
            <person name="Wang Q."/>
            <person name="Steinberg C.E."/>
            <person name="Wang H."/>
            <person name="Li N."/>
            <person name="Qian L."/>
            <person name="Zhang G."/>
            <person name="Li Y."/>
            <person name="Yang H."/>
            <person name="Liu X."/>
            <person name="Wang J."/>
            <person name="Yin Y."/>
            <person name="Wang J."/>
        </authorList>
    </citation>
    <scope>NUCLEOTIDE SEQUENCE [LARGE SCALE GENOMIC DNA]</scope>
    <source>
        <strain evidence="1">05x7-T-G4-1.051#20</strain>
    </source>
</reference>